<dbReference type="RefSeq" id="WP_147201904.1">
    <property type="nucleotide sequence ID" value="NZ_BJYT01000001.1"/>
</dbReference>
<comment type="caution">
    <text evidence="1">The sequence shown here is derived from an EMBL/GenBank/DDBJ whole genome shotgun (WGS) entry which is preliminary data.</text>
</comment>
<evidence type="ECO:0008006" key="3">
    <source>
        <dbReference type="Google" id="ProtNLM"/>
    </source>
</evidence>
<dbReference type="GO" id="GO:0006508">
    <property type="term" value="P:proteolysis"/>
    <property type="evidence" value="ECO:0007669"/>
    <property type="project" value="InterPro"/>
</dbReference>
<dbReference type="EMBL" id="BJYT01000001">
    <property type="protein sequence ID" value="GEO07960.1"/>
    <property type="molecule type" value="Genomic_DNA"/>
</dbReference>
<name>A0A512B7M8_9BACT</name>
<accession>A0A512B7M8</accession>
<keyword evidence="2" id="KW-1185">Reference proteome</keyword>
<evidence type="ECO:0000313" key="2">
    <source>
        <dbReference type="Proteomes" id="UP000321513"/>
    </source>
</evidence>
<gene>
    <name evidence="1" type="ORF">SAE01_04560</name>
</gene>
<reference evidence="1 2" key="1">
    <citation type="submission" date="2019-07" db="EMBL/GenBank/DDBJ databases">
        <title>Whole genome shotgun sequence of Segetibacter aerophilus NBRC 106135.</title>
        <authorList>
            <person name="Hosoyama A."/>
            <person name="Uohara A."/>
            <person name="Ohji S."/>
            <person name="Ichikawa N."/>
        </authorList>
    </citation>
    <scope>NUCLEOTIDE SEQUENCE [LARGE SCALE GENOMIC DNA]</scope>
    <source>
        <strain evidence="1 2">NBRC 106135</strain>
    </source>
</reference>
<evidence type="ECO:0000313" key="1">
    <source>
        <dbReference type="EMBL" id="GEO07960.1"/>
    </source>
</evidence>
<proteinExistence type="predicted"/>
<dbReference type="GO" id="GO:0070573">
    <property type="term" value="F:metallodipeptidase activity"/>
    <property type="evidence" value="ECO:0007669"/>
    <property type="project" value="InterPro"/>
</dbReference>
<organism evidence="1 2">
    <name type="scientific">Segetibacter aerophilus</name>
    <dbReference type="NCBI Taxonomy" id="670293"/>
    <lineage>
        <taxon>Bacteria</taxon>
        <taxon>Pseudomonadati</taxon>
        <taxon>Bacteroidota</taxon>
        <taxon>Chitinophagia</taxon>
        <taxon>Chitinophagales</taxon>
        <taxon>Chitinophagaceae</taxon>
        <taxon>Segetibacter</taxon>
    </lineage>
</organism>
<dbReference type="Proteomes" id="UP000321513">
    <property type="component" value="Unassembled WGS sequence"/>
</dbReference>
<dbReference type="AlphaFoldDB" id="A0A512B7M8"/>
<protein>
    <recommendedName>
        <fullName evidence="3">Peptidase M19</fullName>
    </recommendedName>
</protein>
<dbReference type="SUPFAM" id="SSF51556">
    <property type="entry name" value="Metallo-dependent hydrolases"/>
    <property type="match status" value="1"/>
</dbReference>
<dbReference type="InterPro" id="IPR008257">
    <property type="entry name" value="Pept_M19"/>
</dbReference>
<dbReference type="InterPro" id="IPR032466">
    <property type="entry name" value="Metal_Hydrolase"/>
</dbReference>
<dbReference type="Gene3D" id="3.20.20.140">
    <property type="entry name" value="Metal-dependent hydrolases"/>
    <property type="match status" value="1"/>
</dbReference>
<dbReference type="Pfam" id="PF01244">
    <property type="entry name" value="Peptidase_M19"/>
    <property type="match status" value="1"/>
</dbReference>
<sequence>MLSIDFSIDLHCHPTLKPIGHSSGTQSIDPANKSSLWFYDPPKLSEKLLNQVLSVTKFSQANLTACAYGKVWVIVVALGTIEKWFFNNKLGTGIIADVLEDFATQVGAHRINEIQGIQNYFKDLLKEFIYLEQAHGMIVDIDGNRYAYEIVHNFKELKALAEQNEAELNLNDDDKVIRIAIIPSVEGMHVLNGGLDPARSPANIKANPAEIKANAQALKNHPHRPWFVAFTHHFYNELCGHSESLKGLIAKNCDQHLGLDTGFTPLGKEVLNMLLDNSGGKRILVDIKHLSPLARRQFFEMRKNQYTDIPVIISHGVCNGLPTMGATHSQYPELGSTFNDKEINFYDDEIIDMVKSNGIMGLQLDERRVANDETIKGTKHSFFRNKIMHYRSELVWKQIQYVAELLDANDLFAWGNLAIGSDYDGIVDPLNSFWTVEQYPDLKSFLERHAFNYMQNNSGRLKNNFNKIKSDVIVQNIFQTNAWKFFERWF</sequence>
<dbReference type="OrthoDB" id="611177at2"/>